<dbReference type="Proteomes" id="UP000660745">
    <property type="component" value="Unassembled WGS sequence"/>
</dbReference>
<sequence length="326" mass="34652">MGTYNDMLPLQPPLRLPPDDELADAVRVSPLAAEIMRREEAGDPRANAEMAAALRDGPAELTLRTWSEVCRALLAPEEALLLEVVRLFLGSDPAEGDSPDVLASLGLVRVKGPYELTPLGLWIGRQVLAEAAGQEVPVMGSLAGQDAAALLHGLRSYPQAERDEELAGWLEGREPTQAAAEIAVALGKASPLGRAVGVELLATRLGEDGRKALDGLLDEPRVGAVISARLEREGHDPAPTDLAWVLVDMAAALLEFGSDTSEIIESLAAGKDADEQARTVALLALGDHPGTELVLRVFIEHHPDSHVSAAARKALRRLHGLADARR</sequence>
<dbReference type="AlphaFoldDB" id="A0A918A523"/>
<protein>
    <submittedName>
        <fullName evidence="1">Uncharacterized protein</fullName>
    </submittedName>
</protein>
<evidence type="ECO:0000313" key="1">
    <source>
        <dbReference type="EMBL" id="GGP06417.1"/>
    </source>
</evidence>
<reference evidence="1" key="2">
    <citation type="submission" date="2020-09" db="EMBL/GenBank/DDBJ databases">
        <authorList>
            <person name="Sun Q."/>
            <person name="Zhou Y."/>
        </authorList>
    </citation>
    <scope>NUCLEOTIDE SEQUENCE</scope>
    <source>
        <strain evidence="1">CGMCC 4.7430</strain>
    </source>
</reference>
<dbReference type="RefSeq" id="WP_189139184.1">
    <property type="nucleotide sequence ID" value="NZ_BMNK01000004.1"/>
</dbReference>
<dbReference type="EMBL" id="BMNK01000004">
    <property type="protein sequence ID" value="GGP06417.1"/>
    <property type="molecule type" value="Genomic_DNA"/>
</dbReference>
<accession>A0A918A523</accession>
<gene>
    <name evidence="1" type="ORF">GCM10012278_29950</name>
</gene>
<keyword evidence="2" id="KW-1185">Reference proteome</keyword>
<reference evidence="1" key="1">
    <citation type="journal article" date="2014" name="Int. J. Syst. Evol. Microbiol.">
        <title>Complete genome sequence of Corynebacterium casei LMG S-19264T (=DSM 44701T), isolated from a smear-ripened cheese.</title>
        <authorList>
            <consortium name="US DOE Joint Genome Institute (JGI-PGF)"/>
            <person name="Walter F."/>
            <person name="Albersmeier A."/>
            <person name="Kalinowski J."/>
            <person name="Ruckert C."/>
        </authorList>
    </citation>
    <scope>NUCLEOTIDE SEQUENCE</scope>
    <source>
        <strain evidence="1">CGMCC 4.7430</strain>
    </source>
</reference>
<comment type="caution">
    <text evidence="1">The sequence shown here is derived from an EMBL/GenBank/DDBJ whole genome shotgun (WGS) entry which is preliminary data.</text>
</comment>
<proteinExistence type="predicted"/>
<organism evidence="1 2">
    <name type="scientific">Nonomuraea glycinis</name>
    <dbReference type="NCBI Taxonomy" id="2047744"/>
    <lineage>
        <taxon>Bacteria</taxon>
        <taxon>Bacillati</taxon>
        <taxon>Actinomycetota</taxon>
        <taxon>Actinomycetes</taxon>
        <taxon>Streptosporangiales</taxon>
        <taxon>Streptosporangiaceae</taxon>
        <taxon>Nonomuraea</taxon>
    </lineage>
</organism>
<name>A0A918A523_9ACTN</name>
<evidence type="ECO:0000313" key="2">
    <source>
        <dbReference type="Proteomes" id="UP000660745"/>
    </source>
</evidence>